<dbReference type="PANTHER" id="PTHR30372:SF4">
    <property type="entry name" value="LIPID-A-DISACCHARIDE SYNTHASE, MITOCHONDRIAL-RELATED"/>
    <property type="match status" value="1"/>
</dbReference>
<dbReference type="OrthoDB" id="9801642at2"/>
<gene>
    <name evidence="12" type="primary">lpxB</name>
    <name evidence="12" type="ORF">DJ018_12285</name>
</gene>
<evidence type="ECO:0000256" key="6">
    <source>
        <dbReference type="ARBA" id="ARBA00022556"/>
    </source>
</evidence>
<evidence type="ECO:0000256" key="2">
    <source>
        <dbReference type="ARBA" id="ARBA00007868"/>
    </source>
</evidence>
<evidence type="ECO:0000256" key="3">
    <source>
        <dbReference type="ARBA" id="ARBA00012687"/>
    </source>
</evidence>
<dbReference type="SUPFAM" id="SSF53756">
    <property type="entry name" value="UDP-Glycosyltransferase/glycogen phosphorylase"/>
    <property type="match status" value="1"/>
</dbReference>
<dbReference type="EMBL" id="QFYR01000002">
    <property type="protein sequence ID" value="RAK52947.1"/>
    <property type="molecule type" value="Genomic_DNA"/>
</dbReference>
<keyword evidence="8 12" id="KW-0808">Transferase</keyword>
<accession>A0A328AEM6</accession>
<dbReference type="RefSeq" id="WP_111515232.1">
    <property type="nucleotide sequence ID" value="NZ_QFYR01000002.1"/>
</dbReference>
<dbReference type="Gene3D" id="3.40.50.2000">
    <property type="entry name" value="Glycogen Phosphorylase B"/>
    <property type="match status" value="1"/>
</dbReference>
<dbReference type="EC" id="2.4.1.182" evidence="3 11"/>
<comment type="function">
    <text evidence="1">Condensation of UDP-2,3-diacylglucosamine and 2,3-diacylglucosamine-1-phosphate to form lipid A disaccharide, a precursor of lipid A, a phosphorylated glycolipid that anchors the lipopolysaccharide to the outer membrane of the cell.</text>
</comment>
<name>A0A328AEM6_9CAUL</name>
<dbReference type="GO" id="GO:0016020">
    <property type="term" value="C:membrane"/>
    <property type="evidence" value="ECO:0007669"/>
    <property type="project" value="GOC"/>
</dbReference>
<dbReference type="GO" id="GO:0009245">
    <property type="term" value="P:lipid A biosynthetic process"/>
    <property type="evidence" value="ECO:0007669"/>
    <property type="project" value="UniProtKB-UniRule"/>
</dbReference>
<dbReference type="GO" id="GO:0005543">
    <property type="term" value="F:phospholipid binding"/>
    <property type="evidence" value="ECO:0007669"/>
    <property type="project" value="TreeGrafter"/>
</dbReference>
<keyword evidence="7 12" id="KW-0328">Glycosyltransferase</keyword>
<evidence type="ECO:0000256" key="5">
    <source>
        <dbReference type="ARBA" id="ARBA00022516"/>
    </source>
</evidence>
<evidence type="ECO:0000256" key="1">
    <source>
        <dbReference type="ARBA" id="ARBA00002056"/>
    </source>
</evidence>
<organism evidence="12 13">
    <name type="scientific">Phenylobacterium deserti</name>
    <dbReference type="NCBI Taxonomy" id="1914756"/>
    <lineage>
        <taxon>Bacteria</taxon>
        <taxon>Pseudomonadati</taxon>
        <taxon>Pseudomonadota</taxon>
        <taxon>Alphaproteobacteria</taxon>
        <taxon>Caulobacterales</taxon>
        <taxon>Caulobacteraceae</taxon>
        <taxon>Phenylobacterium</taxon>
    </lineage>
</organism>
<comment type="similarity">
    <text evidence="2">Belongs to the LpxB family.</text>
</comment>
<evidence type="ECO:0000256" key="11">
    <source>
        <dbReference type="NCBIfam" id="TIGR00215"/>
    </source>
</evidence>
<sequence length="390" mass="41620">MKRPLTVMLVAAEASGDDRGAALARALRRRLGDDVRFVGVGGQQMAGEGVQSPFDIAEISIIGLLEGLMAYPKIVRRVRDTVAVAAREKPDLAVLIDSWGFTLRVAQGLRKLDPKLPLVKYVAPQVWATRPKRAKTLAETMDHLLAIHVFDPPFFESEGLPTTFVGNSALNIDFSKADPARLRQAIGASPEDPILLVLPGSRPGEIARVLPAFEDAVAVLKAERPNLQVVVPAAPTVAEMVKTRVAGWAHRAHVVEGDGAKHDAMKAATVALACSGTVTTELALAGVPMVVGYRIGPVTYALLKRMIRTRYITLFNIAAQDFIAPELVQDACNGTALAREVGLRLDDPELRAAQVAAQYAALDKMGRGGPDPSELAADALLKVLGTQTAS</sequence>
<protein>
    <recommendedName>
        <fullName evidence="4 11">Lipid-A-disaccharide synthase</fullName>
        <ecNumber evidence="3 11">2.4.1.182</ecNumber>
    </recommendedName>
</protein>
<keyword evidence="13" id="KW-1185">Reference proteome</keyword>
<evidence type="ECO:0000256" key="8">
    <source>
        <dbReference type="ARBA" id="ARBA00022679"/>
    </source>
</evidence>
<dbReference type="GO" id="GO:0008915">
    <property type="term" value="F:lipid-A-disaccharide synthase activity"/>
    <property type="evidence" value="ECO:0007669"/>
    <property type="project" value="UniProtKB-UniRule"/>
</dbReference>
<dbReference type="PANTHER" id="PTHR30372">
    <property type="entry name" value="LIPID-A-DISACCHARIDE SYNTHASE"/>
    <property type="match status" value="1"/>
</dbReference>
<proteinExistence type="inferred from homology"/>
<keyword evidence="9" id="KW-0443">Lipid metabolism</keyword>
<keyword evidence="6" id="KW-0441">Lipid A biosynthesis</keyword>
<comment type="catalytic activity">
    <reaction evidence="10">
        <text>a lipid X + a UDP-2-N,3-O-bis[(3R)-3-hydroxyacyl]-alpha-D-glucosamine = a lipid A disaccharide + UDP + H(+)</text>
        <dbReference type="Rhea" id="RHEA:67828"/>
        <dbReference type="ChEBI" id="CHEBI:15378"/>
        <dbReference type="ChEBI" id="CHEBI:58223"/>
        <dbReference type="ChEBI" id="CHEBI:137748"/>
        <dbReference type="ChEBI" id="CHEBI:176338"/>
        <dbReference type="ChEBI" id="CHEBI:176343"/>
        <dbReference type="EC" id="2.4.1.182"/>
    </reaction>
</comment>
<reference evidence="13" key="1">
    <citation type="submission" date="2018-05" db="EMBL/GenBank/DDBJ databases">
        <authorList>
            <person name="Li X."/>
        </authorList>
    </citation>
    <scope>NUCLEOTIDE SEQUENCE [LARGE SCALE GENOMIC DNA]</scope>
    <source>
        <strain evidence="13">YIM 73061</strain>
    </source>
</reference>
<evidence type="ECO:0000256" key="4">
    <source>
        <dbReference type="ARBA" id="ARBA00020902"/>
    </source>
</evidence>
<dbReference type="AlphaFoldDB" id="A0A328AEM6"/>
<dbReference type="Pfam" id="PF02684">
    <property type="entry name" value="LpxB"/>
    <property type="match status" value="1"/>
</dbReference>
<dbReference type="NCBIfam" id="TIGR00215">
    <property type="entry name" value="lpxB"/>
    <property type="match status" value="1"/>
</dbReference>
<evidence type="ECO:0000313" key="13">
    <source>
        <dbReference type="Proteomes" id="UP000249725"/>
    </source>
</evidence>
<evidence type="ECO:0000256" key="9">
    <source>
        <dbReference type="ARBA" id="ARBA00023098"/>
    </source>
</evidence>
<dbReference type="Proteomes" id="UP000249725">
    <property type="component" value="Unassembled WGS sequence"/>
</dbReference>
<evidence type="ECO:0000256" key="7">
    <source>
        <dbReference type="ARBA" id="ARBA00022676"/>
    </source>
</evidence>
<evidence type="ECO:0000256" key="10">
    <source>
        <dbReference type="ARBA" id="ARBA00048975"/>
    </source>
</evidence>
<comment type="caution">
    <text evidence="12">The sequence shown here is derived from an EMBL/GenBank/DDBJ whole genome shotgun (WGS) entry which is preliminary data.</text>
</comment>
<keyword evidence="5" id="KW-0444">Lipid biosynthesis</keyword>
<evidence type="ECO:0000313" key="12">
    <source>
        <dbReference type="EMBL" id="RAK52947.1"/>
    </source>
</evidence>
<dbReference type="InterPro" id="IPR003835">
    <property type="entry name" value="Glyco_trans_19"/>
</dbReference>